<protein>
    <submittedName>
        <fullName evidence="1">Transcriptional regulator WhiB1</fullName>
    </submittedName>
</protein>
<dbReference type="KEGG" id="ahg:AHOG_22150"/>
<sequence>MSVDREHLAELVAGLDRWRDTPDDVLADAVIRDGRCVWVFTEGDAPAPSGDEDADRELARRLCAGCPVAGPCLELELRTAGDRTAGVWGGLAEDDRRALLPLWVARRSAVDGEESDR</sequence>
<dbReference type="Pfam" id="PF02467">
    <property type="entry name" value="Whib"/>
    <property type="match status" value="1"/>
</dbReference>
<accession>A0A221W820</accession>
<keyword evidence="2" id="KW-1185">Reference proteome</keyword>
<gene>
    <name evidence="1" type="primary">whiB6</name>
    <name evidence="1" type="ORF">AHOG_22150</name>
</gene>
<evidence type="ECO:0000313" key="1">
    <source>
        <dbReference type="EMBL" id="ASO22045.1"/>
    </source>
</evidence>
<organism evidence="1 2">
    <name type="scientific">Actinoalloteichus hoggarensis</name>
    <dbReference type="NCBI Taxonomy" id="1470176"/>
    <lineage>
        <taxon>Bacteria</taxon>
        <taxon>Bacillati</taxon>
        <taxon>Actinomycetota</taxon>
        <taxon>Actinomycetes</taxon>
        <taxon>Pseudonocardiales</taxon>
        <taxon>Pseudonocardiaceae</taxon>
        <taxon>Actinoalloteichus</taxon>
    </lineage>
</organism>
<dbReference type="OrthoDB" id="3689751at2"/>
<evidence type="ECO:0000313" key="2">
    <source>
        <dbReference type="Proteomes" id="UP000204221"/>
    </source>
</evidence>
<proteinExistence type="predicted"/>
<name>A0A221W820_9PSEU</name>
<reference evidence="1 2" key="1">
    <citation type="submission" date="2017-07" db="EMBL/GenBank/DDBJ databases">
        <title>Complete genome sequence of Actinoalloteichus hoggarensis DSM 45943, type strain of Actinoalloteichus hoggarensis.</title>
        <authorList>
            <person name="Ruckert C."/>
            <person name="Nouioui I."/>
            <person name="Willmese J."/>
            <person name="van Wezel G."/>
            <person name="Klenk H.-P."/>
            <person name="Kalinowski J."/>
            <person name="Zotchev S.B."/>
        </authorList>
    </citation>
    <scope>NUCLEOTIDE SEQUENCE [LARGE SCALE GENOMIC DNA]</scope>
    <source>
        <strain evidence="1 2">DSM 45943</strain>
    </source>
</reference>
<dbReference type="InterPro" id="IPR034768">
    <property type="entry name" value="4FE4S_WBL"/>
</dbReference>
<dbReference type="AlphaFoldDB" id="A0A221W820"/>
<dbReference type="RefSeq" id="WP_093943083.1">
    <property type="nucleotide sequence ID" value="NZ_CP022521.1"/>
</dbReference>
<dbReference type="PROSITE" id="PS51674">
    <property type="entry name" value="4FE4S_WBL"/>
    <property type="match status" value="1"/>
</dbReference>
<dbReference type="Proteomes" id="UP000204221">
    <property type="component" value="Chromosome"/>
</dbReference>
<dbReference type="EMBL" id="CP022521">
    <property type="protein sequence ID" value="ASO22045.1"/>
    <property type="molecule type" value="Genomic_DNA"/>
</dbReference>